<evidence type="ECO:0000259" key="5">
    <source>
        <dbReference type="Pfam" id="PF06429"/>
    </source>
</evidence>
<evidence type="ECO:0000256" key="3">
    <source>
        <dbReference type="ARBA" id="ARBA00023143"/>
    </source>
</evidence>
<protein>
    <submittedName>
        <fullName evidence="7">Flagellar hook protein FlgE</fullName>
    </submittedName>
</protein>
<dbReference type="EMBL" id="VANU01000005">
    <property type="protein sequence ID" value="TLP37007.1"/>
    <property type="molecule type" value="Genomic_DNA"/>
</dbReference>
<name>A0A5R8XZH6_9BACT</name>
<dbReference type="NCBIfam" id="TIGR03506">
    <property type="entry name" value="FlgEFG_subfam"/>
    <property type="match status" value="1"/>
</dbReference>
<dbReference type="InterPro" id="IPR037925">
    <property type="entry name" value="FlgE/F/G-like"/>
</dbReference>
<comment type="subcellular location">
    <subcellularLocation>
        <location evidence="1 4">Bacterial flagellum basal body</location>
    </subcellularLocation>
</comment>
<dbReference type="RefSeq" id="WP_138153261.1">
    <property type="nucleotide sequence ID" value="NZ_VANU01000005.1"/>
</dbReference>
<dbReference type="PANTHER" id="PTHR30435:SF19">
    <property type="entry name" value="FLAGELLAR BASAL-BODY ROD PROTEIN FLGG"/>
    <property type="match status" value="1"/>
</dbReference>
<dbReference type="PANTHER" id="PTHR30435">
    <property type="entry name" value="FLAGELLAR PROTEIN"/>
    <property type="match status" value="1"/>
</dbReference>
<keyword evidence="8" id="KW-1185">Reference proteome</keyword>
<dbReference type="InterPro" id="IPR010930">
    <property type="entry name" value="Flg_bb/hook_C_dom"/>
</dbReference>
<evidence type="ECO:0000256" key="4">
    <source>
        <dbReference type="RuleBase" id="RU362116"/>
    </source>
</evidence>
<evidence type="ECO:0000259" key="6">
    <source>
        <dbReference type="Pfam" id="PF22692"/>
    </source>
</evidence>
<keyword evidence="7" id="KW-0966">Cell projection</keyword>
<dbReference type="AlphaFoldDB" id="A0A5R8XZH6"/>
<dbReference type="GO" id="GO:0009425">
    <property type="term" value="C:bacterial-type flagellum basal body"/>
    <property type="evidence" value="ECO:0007669"/>
    <property type="project" value="UniProtKB-SubCell"/>
</dbReference>
<dbReference type="Proteomes" id="UP000308901">
    <property type="component" value="Unassembled WGS sequence"/>
</dbReference>
<evidence type="ECO:0000313" key="8">
    <source>
        <dbReference type="Proteomes" id="UP000308901"/>
    </source>
</evidence>
<evidence type="ECO:0000256" key="2">
    <source>
        <dbReference type="ARBA" id="ARBA00009677"/>
    </source>
</evidence>
<dbReference type="SUPFAM" id="SSF117143">
    <property type="entry name" value="Flagellar hook protein flgE"/>
    <property type="match status" value="1"/>
</dbReference>
<keyword evidence="3 4" id="KW-0975">Bacterial flagellum</keyword>
<dbReference type="Pfam" id="PF22692">
    <property type="entry name" value="LlgE_F_G_D1"/>
    <property type="match status" value="1"/>
</dbReference>
<gene>
    <name evidence="7" type="ORF">FDK22_12245</name>
</gene>
<dbReference type="InterPro" id="IPR020013">
    <property type="entry name" value="Flagellar_FlgE/F/G"/>
</dbReference>
<reference evidence="7 8" key="1">
    <citation type="submission" date="2019-05" db="EMBL/GenBank/DDBJ databases">
        <title>Arcobacter sp. nov., isolated from sea sediment.</title>
        <authorList>
            <person name="Kim W."/>
        </authorList>
    </citation>
    <scope>NUCLEOTIDE SEQUENCE [LARGE SCALE GENOMIC DNA]</scope>
    <source>
        <strain evidence="7 8">CAU 1517</strain>
    </source>
</reference>
<evidence type="ECO:0000256" key="1">
    <source>
        <dbReference type="ARBA" id="ARBA00004117"/>
    </source>
</evidence>
<dbReference type="InterPro" id="IPR053967">
    <property type="entry name" value="LlgE_F_G-like_D1"/>
</dbReference>
<proteinExistence type="inferred from homology"/>
<sequence length="481" mass="51774">MISGLWNGVTGLNTFERALNTQSNNVTNSNTIAHKKDDVSFEDLMYQSRYGNGVQIQNVEKNFQQGNLKVTNNTLDVAIDGQGFFIVNDVKTGETLYTRAGNFKMGTDGTLQTAYGDKIYGNPTTFSSIVSTDGTQTYNNNYTKFIATEPINGVGFSRTINAKATDYTLTAVDTGVSGQGFKSSSALLNDIRELSAEYNVQLDLYSANPVDGTSSTSQVTQVSFSDFSTELTSGYVEIYINNDSIKQPFETDAQTTMNLFADKISNVAGMSATVDSSGLLTISSLIPGRDNRITGAAINSNGYGINEIVSPVSGTGYAAVNSVRDALRDAIVAAGGEFLEVTNTINDAGPTLAGIGELQLKLDDLNISENVFGVLSIEDGLIYAKDQDNKFLIGKLETVTFQNPESLEPKGETLYTIGKDTGDPYNADNLNTLTGGSIELSNTNFSESLVDLMVYQRAFEASSKSVTTSDEFLRTAIEMKK</sequence>
<feature type="domain" description="Flagellar hook protein FlgE/F/G-like D1" evidence="6">
    <location>
        <begin position="78"/>
        <end position="121"/>
    </location>
</feature>
<accession>A0A5R8XZH6</accession>
<comment type="similarity">
    <text evidence="2 4">Belongs to the flagella basal body rod proteins family.</text>
</comment>
<dbReference type="GO" id="GO:0071978">
    <property type="term" value="P:bacterial-type flagellum-dependent swarming motility"/>
    <property type="evidence" value="ECO:0007669"/>
    <property type="project" value="TreeGrafter"/>
</dbReference>
<organism evidence="7 8">
    <name type="scientific">Arcobacter arenosus</name>
    <dbReference type="NCBI Taxonomy" id="2576037"/>
    <lineage>
        <taxon>Bacteria</taxon>
        <taxon>Pseudomonadati</taxon>
        <taxon>Campylobacterota</taxon>
        <taxon>Epsilonproteobacteria</taxon>
        <taxon>Campylobacterales</taxon>
        <taxon>Arcobacteraceae</taxon>
        <taxon>Arcobacter</taxon>
    </lineage>
</organism>
<comment type="caution">
    <text evidence="7">The sequence shown here is derived from an EMBL/GenBank/DDBJ whole genome shotgun (WGS) entry which is preliminary data.</text>
</comment>
<keyword evidence="7" id="KW-0969">Cilium</keyword>
<keyword evidence="7" id="KW-0282">Flagellum</keyword>
<dbReference type="OrthoDB" id="9804559at2"/>
<dbReference type="Pfam" id="PF06429">
    <property type="entry name" value="Flg_bbr_C"/>
    <property type="match status" value="1"/>
</dbReference>
<evidence type="ECO:0000313" key="7">
    <source>
        <dbReference type="EMBL" id="TLP37007.1"/>
    </source>
</evidence>
<feature type="domain" description="Flagellar basal-body/hook protein C-terminal" evidence="5">
    <location>
        <begin position="436"/>
        <end position="479"/>
    </location>
</feature>